<dbReference type="NCBIfam" id="TIGR00797">
    <property type="entry name" value="matE"/>
    <property type="match status" value="1"/>
</dbReference>
<feature type="transmembrane region" description="Helical" evidence="10">
    <location>
        <begin position="422"/>
        <end position="443"/>
    </location>
</feature>
<dbReference type="InterPro" id="IPR051327">
    <property type="entry name" value="MATE_MepA_subfamily"/>
</dbReference>
<feature type="transmembrane region" description="Helical" evidence="10">
    <location>
        <begin position="97"/>
        <end position="117"/>
    </location>
</feature>
<dbReference type="EMBL" id="JBHRYN010000006">
    <property type="protein sequence ID" value="MFC3700777.1"/>
    <property type="molecule type" value="Genomic_DNA"/>
</dbReference>
<feature type="transmembrane region" description="Helical" evidence="10">
    <location>
        <begin position="360"/>
        <end position="379"/>
    </location>
</feature>
<evidence type="ECO:0000313" key="12">
    <source>
        <dbReference type="Proteomes" id="UP001595710"/>
    </source>
</evidence>
<protein>
    <recommendedName>
        <fullName evidence="3">Multidrug export protein MepA</fullName>
    </recommendedName>
</protein>
<keyword evidence="5" id="KW-1003">Cell membrane</keyword>
<accession>A0ABV7WPB4</accession>
<dbReference type="CDD" id="cd13143">
    <property type="entry name" value="MATE_MepA_like"/>
    <property type="match status" value="1"/>
</dbReference>
<dbReference type="RefSeq" id="WP_377362268.1">
    <property type="nucleotide sequence ID" value="NZ_JBHRYN010000006.1"/>
</dbReference>
<evidence type="ECO:0000256" key="8">
    <source>
        <dbReference type="ARBA" id="ARBA00023136"/>
    </source>
</evidence>
<feature type="transmembrane region" description="Helical" evidence="10">
    <location>
        <begin position="235"/>
        <end position="258"/>
    </location>
</feature>
<feature type="transmembrane region" description="Helical" evidence="10">
    <location>
        <begin position="49"/>
        <end position="76"/>
    </location>
</feature>
<feature type="transmembrane region" description="Helical" evidence="10">
    <location>
        <begin position="137"/>
        <end position="154"/>
    </location>
</feature>
<feature type="transmembrane region" description="Helical" evidence="10">
    <location>
        <begin position="391"/>
        <end position="410"/>
    </location>
</feature>
<keyword evidence="12" id="KW-1185">Reference proteome</keyword>
<feature type="transmembrane region" description="Helical" evidence="10">
    <location>
        <begin position="278"/>
        <end position="298"/>
    </location>
</feature>
<dbReference type="InterPro" id="IPR002528">
    <property type="entry name" value="MATE_fam"/>
</dbReference>
<comment type="caution">
    <text evidence="11">The sequence shown here is derived from an EMBL/GenBank/DDBJ whole genome shotgun (WGS) entry which is preliminary data.</text>
</comment>
<evidence type="ECO:0000256" key="4">
    <source>
        <dbReference type="ARBA" id="ARBA00022448"/>
    </source>
</evidence>
<feature type="transmembrane region" description="Helical" evidence="10">
    <location>
        <begin position="166"/>
        <end position="189"/>
    </location>
</feature>
<dbReference type="Proteomes" id="UP001595710">
    <property type="component" value="Unassembled WGS sequence"/>
</dbReference>
<keyword evidence="8 10" id="KW-0472">Membrane</keyword>
<sequence length="451" mass="48725">MTNQTDKLGTAPIGKLFFTMSLPIIMAMLVNGLYSIVDAIFIARGVGSLAIGGVSIVFPVQMLIFAFAAIIGSGSASIVSRKLGARKNDDARHTAQTALTFSILFSIVLAGIVLLAMEPILRLLGVTDALWDYSVDYLKPLLFATPVAIVGTVFNDMLRAEGKMQFMMMVMLLGSLLNVTFDAIFIFGLDMGVTGAALATVIAQISSMLLAFSFYVRGKTTLHLSIKDWRIDTKVLAGIIALGLPFFISHAGASFMIATANNALSNVGGDAADIYISAYGLVGRVIMFVILPLIGIMISFQTLAGYNYGAQNFDRVRSIVNIGIGSSTLLCVLISTLMVFRPELMLGLFTDDPVLLAKAIEIAKVIFMLFSFAGITFIITGYFQATGHARMALIASSARVYIFLIPLLILLPRQLGIDGIWYAFPIADGSACLLAVVLFIRYYRRLLTHNQ</sequence>
<evidence type="ECO:0000256" key="7">
    <source>
        <dbReference type="ARBA" id="ARBA00022989"/>
    </source>
</evidence>
<evidence type="ECO:0000256" key="9">
    <source>
        <dbReference type="ARBA" id="ARBA00023251"/>
    </source>
</evidence>
<name>A0ABV7WPB4_9GAMM</name>
<evidence type="ECO:0000256" key="3">
    <source>
        <dbReference type="ARBA" id="ARBA00022106"/>
    </source>
</evidence>
<reference evidence="12" key="1">
    <citation type="journal article" date="2019" name="Int. J. Syst. Evol. Microbiol.">
        <title>The Global Catalogue of Microorganisms (GCM) 10K type strain sequencing project: providing services to taxonomists for standard genome sequencing and annotation.</title>
        <authorList>
            <consortium name="The Broad Institute Genomics Platform"/>
            <consortium name="The Broad Institute Genome Sequencing Center for Infectious Disease"/>
            <person name="Wu L."/>
            <person name="Ma J."/>
        </authorList>
    </citation>
    <scope>NUCLEOTIDE SEQUENCE [LARGE SCALE GENOMIC DNA]</scope>
    <source>
        <strain evidence="12">CECT 8288</strain>
    </source>
</reference>
<feature type="transmembrane region" description="Helical" evidence="10">
    <location>
        <begin position="16"/>
        <end position="37"/>
    </location>
</feature>
<evidence type="ECO:0000256" key="5">
    <source>
        <dbReference type="ARBA" id="ARBA00022475"/>
    </source>
</evidence>
<keyword evidence="4" id="KW-0813">Transport</keyword>
<keyword evidence="9" id="KW-0046">Antibiotic resistance</keyword>
<evidence type="ECO:0000313" key="11">
    <source>
        <dbReference type="EMBL" id="MFC3700777.1"/>
    </source>
</evidence>
<keyword evidence="6 10" id="KW-0812">Transmembrane</keyword>
<gene>
    <name evidence="11" type="ORF">ACFOND_03915</name>
</gene>
<dbReference type="Pfam" id="PF01554">
    <property type="entry name" value="MatE"/>
    <property type="match status" value="2"/>
</dbReference>
<proteinExistence type="inferred from homology"/>
<feature type="transmembrane region" description="Helical" evidence="10">
    <location>
        <begin position="195"/>
        <end position="215"/>
    </location>
</feature>
<keyword evidence="7 10" id="KW-1133">Transmembrane helix</keyword>
<comment type="subcellular location">
    <subcellularLocation>
        <location evidence="1">Cell inner membrane</location>
        <topology evidence="1">Multi-pass membrane protein</topology>
    </subcellularLocation>
</comment>
<dbReference type="InterPro" id="IPR045070">
    <property type="entry name" value="MATE_MepA-like"/>
</dbReference>
<comment type="similarity">
    <text evidence="2">Belongs to the multi antimicrobial extrusion (MATE) (TC 2.A.66.1) family. MepA subfamily.</text>
</comment>
<dbReference type="PANTHER" id="PTHR43823">
    <property type="entry name" value="SPORULATION PROTEIN YKVU"/>
    <property type="match status" value="1"/>
</dbReference>
<organism evidence="11 12">
    <name type="scientific">Reinekea marina</name>
    <dbReference type="NCBI Taxonomy" id="1310421"/>
    <lineage>
        <taxon>Bacteria</taxon>
        <taxon>Pseudomonadati</taxon>
        <taxon>Pseudomonadota</taxon>
        <taxon>Gammaproteobacteria</taxon>
        <taxon>Oceanospirillales</taxon>
        <taxon>Saccharospirillaceae</taxon>
        <taxon>Reinekea</taxon>
    </lineage>
</organism>
<evidence type="ECO:0000256" key="6">
    <source>
        <dbReference type="ARBA" id="ARBA00022692"/>
    </source>
</evidence>
<dbReference type="PANTHER" id="PTHR43823:SF3">
    <property type="entry name" value="MULTIDRUG EXPORT PROTEIN MEPA"/>
    <property type="match status" value="1"/>
</dbReference>
<dbReference type="PIRSF" id="PIRSF006603">
    <property type="entry name" value="DinF"/>
    <property type="match status" value="1"/>
</dbReference>
<feature type="transmembrane region" description="Helical" evidence="10">
    <location>
        <begin position="319"/>
        <end position="340"/>
    </location>
</feature>
<dbReference type="InterPro" id="IPR048279">
    <property type="entry name" value="MdtK-like"/>
</dbReference>
<evidence type="ECO:0000256" key="1">
    <source>
        <dbReference type="ARBA" id="ARBA00004429"/>
    </source>
</evidence>
<evidence type="ECO:0000256" key="10">
    <source>
        <dbReference type="SAM" id="Phobius"/>
    </source>
</evidence>
<evidence type="ECO:0000256" key="2">
    <source>
        <dbReference type="ARBA" id="ARBA00008417"/>
    </source>
</evidence>